<reference evidence="3" key="1">
    <citation type="journal article" date="2019" name="Int. J. Syst. Evol. Microbiol.">
        <title>The Global Catalogue of Microorganisms (GCM) 10K type strain sequencing project: providing services to taxonomists for standard genome sequencing and annotation.</title>
        <authorList>
            <consortium name="The Broad Institute Genomics Platform"/>
            <consortium name="The Broad Institute Genome Sequencing Center for Infectious Disease"/>
            <person name="Wu L."/>
            <person name="Ma J."/>
        </authorList>
    </citation>
    <scope>NUCLEOTIDE SEQUENCE [LARGE SCALE GENOMIC DNA]</scope>
    <source>
        <strain evidence="3">DFY28</strain>
    </source>
</reference>
<keyword evidence="1" id="KW-0812">Transmembrane</keyword>
<feature type="transmembrane region" description="Helical" evidence="1">
    <location>
        <begin position="52"/>
        <end position="72"/>
    </location>
</feature>
<evidence type="ECO:0000313" key="2">
    <source>
        <dbReference type="EMBL" id="MFD1785598.1"/>
    </source>
</evidence>
<sequence>MTALATAMLVVFIAAWCVCVLAWFYAVRFFMPMWLVGFRKRERHNGYMRKTLVGTGVFIVAWAIAFSAGLIAELWGGGWN</sequence>
<dbReference type="Proteomes" id="UP001597237">
    <property type="component" value="Unassembled WGS sequence"/>
</dbReference>
<dbReference type="EMBL" id="JBHUEY010000012">
    <property type="protein sequence ID" value="MFD1785598.1"/>
    <property type="molecule type" value="Genomic_DNA"/>
</dbReference>
<protein>
    <recommendedName>
        <fullName evidence="4">DUF1467 domain-containing protein</fullName>
    </recommendedName>
</protein>
<keyword evidence="1" id="KW-0472">Membrane</keyword>
<organism evidence="2 3">
    <name type="scientific">Phenylobacterium terrae</name>
    <dbReference type="NCBI Taxonomy" id="2665495"/>
    <lineage>
        <taxon>Bacteria</taxon>
        <taxon>Pseudomonadati</taxon>
        <taxon>Pseudomonadota</taxon>
        <taxon>Alphaproteobacteria</taxon>
        <taxon>Caulobacterales</taxon>
        <taxon>Caulobacteraceae</taxon>
        <taxon>Phenylobacterium</taxon>
    </lineage>
</organism>
<evidence type="ECO:0000313" key="3">
    <source>
        <dbReference type="Proteomes" id="UP001597237"/>
    </source>
</evidence>
<accession>A0ABW4N659</accession>
<feature type="transmembrane region" description="Helical" evidence="1">
    <location>
        <begin position="6"/>
        <end position="31"/>
    </location>
</feature>
<gene>
    <name evidence="2" type="ORF">ACFSC0_19540</name>
</gene>
<name>A0ABW4N659_9CAUL</name>
<comment type="caution">
    <text evidence="2">The sequence shown here is derived from an EMBL/GenBank/DDBJ whole genome shotgun (WGS) entry which is preliminary data.</text>
</comment>
<keyword evidence="1" id="KW-1133">Transmembrane helix</keyword>
<evidence type="ECO:0000256" key="1">
    <source>
        <dbReference type="SAM" id="Phobius"/>
    </source>
</evidence>
<evidence type="ECO:0008006" key="4">
    <source>
        <dbReference type="Google" id="ProtNLM"/>
    </source>
</evidence>
<keyword evidence="3" id="KW-1185">Reference proteome</keyword>
<dbReference type="RefSeq" id="WP_377281637.1">
    <property type="nucleotide sequence ID" value="NZ_JBHRSI010000004.1"/>
</dbReference>
<proteinExistence type="predicted"/>